<reference evidence="5" key="1">
    <citation type="journal article" date="2016" name="Genome Announc.">
        <title>Genome sequence of Ustilaginoidea virens IPU010, a rice pathogenic fungus causing false smut.</title>
        <authorList>
            <person name="Kumagai T."/>
            <person name="Ishii T."/>
            <person name="Terai G."/>
            <person name="Umemura M."/>
            <person name="Machida M."/>
            <person name="Asai K."/>
        </authorList>
    </citation>
    <scope>NUCLEOTIDE SEQUENCE [LARGE SCALE GENOMIC DNA]</scope>
    <source>
        <strain evidence="5">IPU010</strain>
    </source>
</reference>
<dbReference type="GO" id="GO:0002100">
    <property type="term" value="P:tRNA wobble adenosine to inosine editing"/>
    <property type="evidence" value="ECO:0007669"/>
    <property type="project" value="TreeGrafter"/>
</dbReference>
<dbReference type="SUPFAM" id="SSF53927">
    <property type="entry name" value="Cytidine deaminase-like"/>
    <property type="match status" value="1"/>
</dbReference>
<dbReference type="Proteomes" id="UP000054053">
    <property type="component" value="Unassembled WGS sequence"/>
</dbReference>
<protein>
    <recommendedName>
        <fullName evidence="3">CMP/dCMP-type deaminase domain-containing protein</fullName>
    </recommendedName>
</protein>
<dbReference type="InterPro" id="IPR016193">
    <property type="entry name" value="Cytidine_deaminase-like"/>
</dbReference>
<evidence type="ECO:0000259" key="3">
    <source>
        <dbReference type="PROSITE" id="PS51747"/>
    </source>
</evidence>
<evidence type="ECO:0000313" key="4">
    <source>
        <dbReference type="EMBL" id="GAO19529.1"/>
    </source>
</evidence>
<evidence type="ECO:0000313" key="5">
    <source>
        <dbReference type="Proteomes" id="UP000054053"/>
    </source>
</evidence>
<dbReference type="InterPro" id="IPR002125">
    <property type="entry name" value="CMP_dCMP_dom"/>
</dbReference>
<dbReference type="PANTHER" id="PTHR11079">
    <property type="entry name" value="CYTOSINE DEAMINASE FAMILY MEMBER"/>
    <property type="match status" value="1"/>
</dbReference>
<accession>A0A1B5L892</accession>
<dbReference type="GO" id="GO:0052717">
    <property type="term" value="F:tRNA-specific adenosine-34 deaminase activity"/>
    <property type="evidence" value="ECO:0007669"/>
    <property type="project" value="TreeGrafter"/>
</dbReference>
<keyword evidence="2" id="KW-0732">Signal</keyword>
<proteinExistence type="predicted"/>
<dbReference type="Gene3D" id="3.40.140.10">
    <property type="entry name" value="Cytidine Deaminase, domain 2"/>
    <property type="match status" value="1"/>
</dbReference>
<dbReference type="PANTHER" id="PTHR11079:SF203">
    <property type="entry name" value="CMP_DCMP-TYPE DEAMINASE DOMAIN-CONTAINING PROTEIN"/>
    <property type="match status" value="1"/>
</dbReference>
<comment type="caution">
    <text evidence="4">The sequence shown here is derived from an EMBL/GenBank/DDBJ whole genome shotgun (WGS) entry which is preliminary data.</text>
</comment>
<feature type="signal peptide" evidence="2">
    <location>
        <begin position="1"/>
        <end position="22"/>
    </location>
</feature>
<organism evidence="4 5">
    <name type="scientific">Ustilaginoidea virens</name>
    <name type="common">Rice false smut fungus</name>
    <name type="synonym">Villosiclava virens</name>
    <dbReference type="NCBI Taxonomy" id="1159556"/>
    <lineage>
        <taxon>Eukaryota</taxon>
        <taxon>Fungi</taxon>
        <taxon>Dikarya</taxon>
        <taxon>Ascomycota</taxon>
        <taxon>Pezizomycotina</taxon>
        <taxon>Sordariomycetes</taxon>
        <taxon>Hypocreomycetidae</taxon>
        <taxon>Hypocreales</taxon>
        <taxon>Clavicipitaceae</taxon>
        <taxon>Ustilaginoidea</taxon>
    </lineage>
</organism>
<feature type="region of interest" description="Disordered" evidence="1">
    <location>
        <begin position="231"/>
        <end position="250"/>
    </location>
</feature>
<dbReference type="EMBL" id="BBTG02000023">
    <property type="protein sequence ID" value="GAO19529.1"/>
    <property type="molecule type" value="Genomic_DNA"/>
</dbReference>
<name>A0A1B5L892_USTVR</name>
<gene>
    <name evidence="4" type="ORF">UVI_02040570</name>
</gene>
<evidence type="ECO:0000256" key="1">
    <source>
        <dbReference type="SAM" id="MobiDB-lite"/>
    </source>
</evidence>
<dbReference type="PROSITE" id="PS51747">
    <property type="entry name" value="CYT_DCMP_DEAMINASES_2"/>
    <property type="match status" value="1"/>
</dbReference>
<feature type="domain" description="CMP/dCMP-type deaminase" evidence="3">
    <location>
        <begin position="34"/>
        <end position="164"/>
    </location>
</feature>
<feature type="chain" id="PRO_5008577764" description="CMP/dCMP-type deaminase domain-containing protein" evidence="2">
    <location>
        <begin position="23"/>
        <end position="267"/>
    </location>
</feature>
<evidence type="ECO:0000256" key="2">
    <source>
        <dbReference type="SAM" id="SignalP"/>
    </source>
</evidence>
<dbReference type="CDD" id="cd01285">
    <property type="entry name" value="nucleoside_deaminase"/>
    <property type="match status" value="1"/>
</dbReference>
<dbReference type="Pfam" id="PF00383">
    <property type="entry name" value="dCMP_cyt_deam_1"/>
    <property type="match status" value="1"/>
</dbReference>
<dbReference type="AlphaFoldDB" id="A0A1B5L892"/>
<sequence length="267" mass="28622">MLATRLAAAAAAAAAALALGQAGPAAHDAVPLATTRNYWMRRANRALDQVRHTPCPFNAFGSVIVNHSAPGLGHLICMGANDIASGDPTLHGEIAAINNCSALLTDPRGPYKLTGAEAQRAWADLTLYTNAEPCPMCASAIRWAGFKELVYGTSTKTLARLGWSSITLSAEELFSYARGLRPQTALLGGVLDGETDRYFAWQFDGAAACPRGCARVDKTCVKRELGERETDAVDENAMDGNAMDEKVMDENVMDEMRGLDMPTERSW</sequence>